<dbReference type="Proteomes" id="UP000199397">
    <property type="component" value="Unassembled WGS sequence"/>
</dbReference>
<keyword evidence="2" id="KW-1185">Reference proteome</keyword>
<gene>
    <name evidence="1" type="ORF">SAMN05660964_02289</name>
</gene>
<reference evidence="1 2" key="1">
    <citation type="submission" date="2016-10" db="EMBL/GenBank/DDBJ databases">
        <authorList>
            <person name="de Groot N.N."/>
        </authorList>
    </citation>
    <scope>NUCLEOTIDE SEQUENCE [LARGE SCALE GENOMIC DNA]</scope>
    <source>
        <strain evidence="1 2">DSM 21228</strain>
    </source>
</reference>
<dbReference type="STRING" id="525918.SAMN05660964_02289"/>
<evidence type="ECO:0000313" key="1">
    <source>
        <dbReference type="EMBL" id="SEA73279.1"/>
    </source>
</evidence>
<protein>
    <submittedName>
        <fullName evidence="1">Uncharacterized protein</fullName>
    </submittedName>
</protein>
<dbReference type="EMBL" id="FNQP01000012">
    <property type="protein sequence ID" value="SEA73279.1"/>
    <property type="molecule type" value="Genomic_DNA"/>
</dbReference>
<name>A0A1H4DLB2_9GAMM</name>
<dbReference type="RefSeq" id="WP_093068771.1">
    <property type="nucleotide sequence ID" value="NZ_FNQP01000012.1"/>
</dbReference>
<dbReference type="AlphaFoldDB" id="A0A1H4DLB2"/>
<proteinExistence type="predicted"/>
<evidence type="ECO:0000313" key="2">
    <source>
        <dbReference type="Proteomes" id="UP000199397"/>
    </source>
</evidence>
<organism evidence="1 2">
    <name type="scientific">Thiothrix caldifontis</name>
    <dbReference type="NCBI Taxonomy" id="525918"/>
    <lineage>
        <taxon>Bacteria</taxon>
        <taxon>Pseudomonadati</taxon>
        <taxon>Pseudomonadota</taxon>
        <taxon>Gammaproteobacteria</taxon>
        <taxon>Thiotrichales</taxon>
        <taxon>Thiotrichaceae</taxon>
        <taxon>Thiothrix</taxon>
    </lineage>
</organism>
<accession>A0A1H4DLB2</accession>
<sequence length="89" mass="10263">MSRLPSYQWGREDTLKEFQAELTEKDLALQEKDTALQEKDSLLKQTLQEKEQQTVRLIRKMHLSGMDAATIADLLEMPLAEVVALFKND</sequence>